<protein>
    <submittedName>
        <fullName evidence="2">Uncharacterized protein</fullName>
    </submittedName>
</protein>
<accession>A0ABV9P4C5</accession>
<feature type="chain" id="PRO_5047067831" evidence="1">
    <location>
        <begin position="19"/>
        <end position="248"/>
    </location>
</feature>
<evidence type="ECO:0000256" key="1">
    <source>
        <dbReference type="SAM" id="SignalP"/>
    </source>
</evidence>
<organism evidence="2 3">
    <name type="scientific">Flavobacterium ponti</name>
    <dbReference type="NCBI Taxonomy" id="665133"/>
    <lineage>
        <taxon>Bacteria</taxon>
        <taxon>Pseudomonadati</taxon>
        <taxon>Bacteroidota</taxon>
        <taxon>Flavobacteriia</taxon>
        <taxon>Flavobacteriales</taxon>
        <taxon>Flavobacteriaceae</taxon>
        <taxon>Flavobacterium</taxon>
    </lineage>
</organism>
<keyword evidence="1" id="KW-0732">Signal</keyword>
<dbReference type="RefSeq" id="WP_379738963.1">
    <property type="nucleotide sequence ID" value="NZ_JBHSGW010000004.1"/>
</dbReference>
<dbReference type="EMBL" id="JBHSGW010000004">
    <property type="protein sequence ID" value="MFC4739456.1"/>
    <property type="molecule type" value="Genomic_DNA"/>
</dbReference>
<dbReference type="Proteomes" id="UP001595885">
    <property type="component" value="Unassembled WGS sequence"/>
</dbReference>
<sequence length="248" mass="28662">MKKIIFLSVFLLSMLTVAQENYEIIIMPKKFDFLREENQYNLNVLCKSFFEKEGYTVYYENDIMPNEVANNRCNALFLNLVENNSLFKTKVKVELKDCQNNLISFSEEGESREKNLSRAYNDATRYALKSMEGYTKFKNAYASTSDKKEKIEEIKSPQPEVIAAVSEKIPNENNTINSVLYSKIAKNGYNLVDVNGVVKFELFKTSNPTIFIAKKDNIQGIFTLNGQNSKFESYQNNELILEEVEVKF</sequence>
<proteinExistence type="predicted"/>
<gene>
    <name evidence="2" type="ORF">ACFO3U_05570</name>
</gene>
<feature type="signal peptide" evidence="1">
    <location>
        <begin position="1"/>
        <end position="18"/>
    </location>
</feature>
<name>A0ABV9P4C5_9FLAO</name>
<comment type="caution">
    <text evidence="2">The sequence shown here is derived from an EMBL/GenBank/DDBJ whole genome shotgun (WGS) entry which is preliminary data.</text>
</comment>
<reference evidence="3" key="1">
    <citation type="journal article" date="2019" name="Int. J. Syst. Evol. Microbiol.">
        <title>The Global Catalogue of Microorganisms (GCM) 10K type strain sequencing project: providing services to taxonomists for standard genome sequencing and annotation.</title>
        <authorList>
            <consortium name="The Broad Institute Genomics Platform"/>
            <consortium name="The Broad Institute Genome Sequencing Center for Infectious Disease"/>
            <person name="Wu L."/>
            <person name="Ma J."/>
        </authorList>
    </citation>
    <scope>NUCLEOTIDE SEQUENCE [LARGE SCALE GENOMIC DNA]</scope>
    <source>
        <strain evidence="3">CCUG 50349</strain>
    </source>
</reference>
<evidence type="ECO:0000313" key="2">
    <source>
        <dbReference type="EMBL" id="MFC4739456.1"/>
    </source>
</evidence>
<evidence type="ECO:0000313" key="3">
    <source>
        <dbReference type="Proteomes" id="UP001595885"/>
    </source>
</evidence>
<keyword evidence="3" id="KW-1185">Reference proteome</keyword>